<dbReference type="EMBL" id="MU394298">
    <property type="protein sequence ID" value="KAI6088991.1"/>
    <property type="molecule type" value="Genomic_DNA"/>
</dbReference>
<evidence type="ECO:0000313" key="2">
    <source>
        <dbReference type="Proteomes" id="UP001497680"/>
    </source>
</evidence>
<accession>A0ACC0D8L3</accession>
<name>A0ACC0D8L3_9PEZI</name>
<organism evidence="1 2">
    <name type="scientific">Hypoxylon rubiginosum</name>
    <dbReference type="NCBI Taxonomy" id="110542"/>
    <lineage>
        <taxon>Eukaryota</taxon>
        <taxon>Fungi</taxon>
        <taxon>Dikarya</taxon>
        <taxon>Ascomycota</taxon>
        <taxon>Pezizomycotina</taxon>
        <taxon>Sordariomycetes</taxon>
        <taxon>Xylariomycetidae</taxon>
        <taxon>Xylariales</taxon>
        <taxon>Hypoxylaceae</taxon>
        <taxon>Hypoxylon</taxon>
    </lineage>
</organism>
<reference evidence="1 2" key="1">
    <citation type="journal article" date="2022" name="New Phytol.">
        <title>Ecological generalism drives hyperdiversity of secondary metabolite gene clusters in xylarialean endophytes.</title>
        <authorList>
            <person name="Franco M.E.E."/>
            <person name="Wisecaver J.H."/>
            <person name="Arnold A.E."/>
            <person name="Ju Y.M."/>
            <person name="Slot J.C."/>
            <person name="Ahrendt S."/>
            <person name="Moore L.P."/>
            <person name="Eastman K.E."/>
            <person name="Scott K."/>
            <person name="Konkel Z."/>
            <person name="Mondo S.J."/>
            <person name="Kuo A."/>
            <person name="Hayes R.D."/>
            <person name="Haridas S."/>
            <person name="Andreopoulos B."/>
            <person name="Riley R."/>
            <person name="LaButti K."/>
            <person name="Pangilinan J."/>
            <person name="Lipzen A."/>
            <person name="Amirebrahimi M."/>
            <person name="Yan J."/>
            <person name="Adam C."/>
            <person name="Keymanesh K."/>
            <person name="Ng V."/>
            <person name="Louie K."/>
            <person name="Northen T."/>
            <person name="Drula E."/>
            <person name="Henrissat B."/>
            <person name="Hsieh H.M."/>
            <person name="Youens-Clark K."/>
            <person name="Lutzoni F."/>
            <person name="Miadlikowska J."/>
            <person name="Eastwood D.C."/>
            <person name="Hamelin R.C."/>
            <person name="Grigoriev I.V."/>
            <person name="U'Ren J.M."/>
        </authorList>
    </citation>
    <scope>NUCLEOTIDE SEQUENCE [LARGE SCALE GENOMIC DNA]</scope>
    <source>
        <strain evidence="1 2">ER1909</strain>
    </source>
</reference>
<gene>
    <name evidence="1" type="ORF">F4821DRAFT_232699</name>
</gene>
<comment type="caution">
    <text evidence="1">The sequence shown here is derived from an EMBL/GenBank/DDBJ whole genome shotgun (WGS) entry which is preliminary data.</text>
</comment>
<keyword evidence="2" id="KW-1185">Reference proteome</keyword>
<dbReference type="Proteomes" id="UP001497680">
    <property type="component" value="Unassembled WGS sequence"/>
</dbReference>
<protein>
    <submittedName>
        <fullName evidence="1">Uncharacterized protein</fullName>
    </submittedName>
</protein>
<proteinExistence type="predicted"/>
<sequence length="175" mass="19971">MLYNATRQWGTITVGPDEPMYSMYSMYSCEMPIGCLRSSLTYLSSQAIKQSSSQGILLWEIQKVCKRRTSAGWHGIAWGTACLAPRYPGYLHTLTYMYSCKLLSKGGRSMCTLVPLRGFCWVGRGRITRCYLNRLTYLSFDSECASRQRDELWWDAGQSVESLFARLPSASLLYF</sequence>
<evidence type="ECO:0000313" key="1">
    <source>
        <dbReference type="EMBL" id="KAI6088991.1"/>
    </source>
</evidence>